<comment type="subunit">
    <text evidence="4 16">NDH is composed of at least 16 different subunits, 5 of which are encoded in the nucleus.</text>
</comment>
<name>A0A8A2H8V7_9CHLO</name>
<evidence type="ECO:0000256" key="11">
    <source>
        <dbReference type="ARBA" id="ARBA00022989"/>
    </source>
</evidence>
<dbReference type="InterPro" id="IPR003945">
    <property type="entry name" value="NU5C-like"/>
</dbReference>
<feature type="transmembrane region" description="Helical" evidence="16">
    <location>
        <begin position="300"/>
        <end position="322"/>
    </location>
</feature>
<dbReference type="Gene3D" id="1.20.5.2700">
    <property type="match status" value="1"/>
</dbReference>
<dbReference type="NCBIfam" id="NF005141">
    <property type="entry name" value="PRK06590.1"/>
    <property type="match status" value="1"/>
</dbReference>
<comment type="function">
    <text evidence="1 16">NDH shuttles electrons from NAD(P)H:plastoquinone, via FMN and iron-sulfur (Fe-S) centers, to quinones in the photosynthetic chain and possibly in a chloroplast respiratory chain. The immediate electron acceptor for the enzyme in this species is believed to be plastoquinone. Couples the redox reaction to proton translocation, and thus conserves the redox energy in a proton gradient.</text>
</comment>
<evidence type="ECO:0000256" key="13">
    <source>
        <dbReference type="ARBA" id="ARBA00023136"/>
    </source>
</evidence>
<feature type="transmembrane region" description="Helical" evidence="16">
    <location>
        <begin position="526"/>
        <end position="548"/>
    </location>
</feature>
<dbReference type="InterPro" id="IPR001750">
    <property type="entry name" value="ND/Mrp_TM"/>
</dbReference>
<dbReference type="PANTHER" id="PTHR42829">
    <property type="entry name" value="NADH-UBIQUINONE OXIDOREDUCTASE CHAIN 5"/>
    <property type="match status" value="1"/>
</dbReference>
<dbReference type="EMBL" id="MW077730">
    <property type="protein sequence ID" value="QSV37315.1"/>
    <property type="molecule type" value="Genomic_DNA"/>
</dbReference>
<proteinExistence type="inferred from homology"/>
<feature type="transmembrane region" description="Helical" evidence="16">
    <location>
        <begin position="267"/>
        <end position="288"/>
    </location>
</feature>
<dbReference type="RefSeq" id="YP_010231246.1">
    <property type="nucleotide sequence ID" value="NC_059722.1"/>
</dbReference>
<evidence type="ECO:0000256" key="2">
    <source>
        <dbReference type="ARBA" id="ARBA00004454"/>
    </source>
</evidence>
<keyword evidence="16 20" id="KW-0934">Plastid</keyword>
<feature type="domain" description="NADH:ubiquinone/plastoquinone oxidoreductase chloroplast chain 5 C-terminal" evidence="19">
    <location>
        <begin position="472"/>
        <end position="550"/>
    </location>
</feature>
<sequence>MYSVRYLMESITQYVWLIPTLPLIACLVSSVGMITLRRATLSIRRPHAFLAIGSMACAFVIAVLILTNQLQGGPAMRWLLEWTVTDQFQLEVGYWVDPLTSVMLVLVTSVALLVMIYSDTYMEYDEGYVRFFAYLSLFTVSMLGLVLSPNLIQVYAFWELVGMCSYLLIGFWFTRPSAADACQKAFVTNRVGDFGLLLGILGLYGLTGSFEFATMSDHLSDWLLQHPEGRGFACLICALVFLGPVAKSAQFPLHVWLPDAMEGPTPISALIHAATMVAAGIFLVARMFPLFDQFPLLMDGIAWTGTVTAFLGATIALTQTDLKKGLAYSTMSQLGYMMMGMGVGAYSASLFHLITHAYSKALLFLGSGSVIHGMEGAVGLNPAKNQNMHLMGGIRRFMPITSTTFLIGTLSICGFPPLACFWSKDAILGETLMSHPLCWLIAWLTAGMTSFYMFRIYFLTFEGEFRAPTPMNLPKESGTGMVTPLMILTIPTLLIGFLGTPFAPYFDSIVHAPGSWEPLEVEWEEFLATAGSSVGIAMIGLTIASLLYRERRFREWLEVEWLAPWQRLSSSKWYIDDFYENIFVSGTRGLADTLLRVDQRIIDGTVNSTGFATILSGETLKYLETGRTQSYLLLMAVSLMALAGWILY</sequence>
<organism evidence="20">
    <name type="scientific">Nephroselmis pyriformis</name>
    <dbReference type="NCBI Taxonomy" id="156128"/>
    <lineage>
        <taxon>Eukaryota</taxon>
        <taxon>Viridiplantae</taxon>
        <taxon>Chlorophyta</taxon>
        <taxon>Nephroselmidophyceae</taxon>
        <taxon>Nephroselmidales</taxon>
        <taxon>Nephroselmidaceae</taxon>
        <taxon>Nephroselmis</taxon>
    </lineage>
</organism>
<feature type="transmembrane region" description="Helical" evidence="16">
    <location>
        <begin position="154"/>
        <end position="173"/>
    </location>
</feature>
<evidence type="ECO:0000256" key="12">
    <source>
        <dbReference type="ARBA" id="ARBA00023027"/>
    </source>
</evidence>
<evidence type="ECO:0000256" key="3">
    <source>
        <dbReference type="ARBA" id="ARBA00008200"/>
    </source>
</evidence>
<keyword evidence="16 20" id="KW-0150">Chloroplast</keyword>
<keyword evidence="16" id="KW-0813">Transport</keyword>
<feature type="transmembrane region" description="Helical" evidence="16">
    <location>
        <begin position="92"/>
        <end position="116"/>
    </location>
</feature>
<dbReference type="AlphaFoldDB" id="A0A8A2H8V7"/>
<dbReference type="EC" id="7.1.1.-" evidence="16"/>
<dbReference type="GeneID" id="69223281"/>
<dbReference type="GO" id="GO:0048038">
    <property type="term" value="F:quinone binding"/>
    <property type="evidence" value="ECO:0007669"/>
    <property type="project" value="UniProtKB-KW"/>
</dbReference>
<evidence type="ECO:0000259" key="19">
    <source>
        <dbReference type="Pfam" id="PF01010"/>
    </source>
</evidence>
<feature type="transmembrane region" description="Helical" evidence="16">
    <location>
        <begin position="48"/>
        <end position="72"/>
    </location>
</feature>
<keyword evidence="16" id="KW-0793">Thylakoid</keyword>
<comment type="catalytic activity">
    <reaction evidence="15 16">
        <text>a plastoquinone + NADH + (n+1) H(+)(in) = a plastoquinol + NAD(+) + n H(+)(out)</text>
        <dbReference type="Rhea" id="RHEA:42608"/>
        <dbReference type="Rhea" id="RHEA-COMP:9561"/>
        <dbReference type="Rhea" id="RHEA-COMP:9562"/>
        <dbReference type="ChEBI" id="CHEBI:15378"/>
        <dbReference type="ChEBI" id="CHEBI:17757"/>
        <dbReference type="ChEBI" id="CHEBI:57540"/>
        <dbReference type="ChEBI" id="CHEBI:57945"/>
        <dbReference type="ChEBI" id="CHEBI:62192"/>
    </reaction>
</comment>
<evidence type="ECO:0000256" key="10">
    <source>
        <dbReference type="ARBA" id="ARBA00022967"/>
    </source>
</evidence>
<evidence type="ECO:0000256" key="4">
    <source>
        <dbReference type="ARBA" id="ARBA00011199"/>
    </source>
</evidence>
<dbReference type="Pfam" id="PF00662">
    <property type="entry name" value="Proton_antipo_N"/>
    <property type="match status" value="1"/>
</dbReference>
<keyword evidence="9 16" id="KW-0618">Plastoquinone</keyword>
<dbReference type="Pfam" id="PF00361">
    <property type="entry name" value="Proton_antipo_M"/>
    <property type="match status" value="1"/>
</dbReference>
<dbReference type="GO" id="GO:0009535">
    <property type="term" value="C:chloroplast thylakoid membrane"/>
    <property type="evidence" value="ECO:0007669"/>
    <property type="project" value="UniProtKB-SubCell"/>
</dbReference>
<evidence type="ECO:0000256" key="14">
    <source>
        <dbReference type="ARBA" id="ARBA00047726"/>
    </source>
</evidence>
<dbReference type="InterPro" id="IPR002128">
    <property type="entry name" value="NADH_UbQ_OxRdtase_chlpt_su5_C"/>
</dbReference>
<feature type="transmembrane region" description="Helical" evidence="16">
    <location>
        <begin position="194"/>
        <end position="210"/>
    </location>
</feature>
<feature type="transmembrane region" description="Helical" evidence="16">
    <location>
        <begin position="482"/>
        <end position="506"/>
    </location>
</feature>
<feature type="transmembrane region" description="Helical" evidence="16">
    <location>
        <begin position="128"/>
        <end position="148"/>
    </location>
</feature>
<keyword evidence="11 16" id="KW-1133">Transmembrane helix</keyword>
<dbReference type="NCBIfam" id="TIGR01974">
    <property type="entry name" value="NDH_I_L"/>
    <property type="match status" value="1"/>
</dbReference>
<evidence type="ECO:0000256" key="7">
    <source>
        <dbReference type="ARBA" id="ARBA00022719"/>
    </source>
</evidence>
<dbReference type="GO" id="GO:0042773">
    <property type="term" value="P:ATP synthesis coupled electron transport"/>
    <property type="evidence" value="ECO:0007669"/>
    <property type="project" value="InterPro"/>
</dbReference>
<dbReference type="PRINTS" id="PR01435">
    <property type="entry name" value="NPOXDRDTASE5"/>
</dbReference>
<dbReference type="PANTHER" id="PTHR42829:SF2">
    <property type="entry name" value="NADH-UBIQUINONE OXIDOREDUCTASE CHAIN 5"/>
    <property type="match status" value="1"/>
</dbReference>
<evidence type="ECO:0000256" key="1">
    <source>
        <dbReference type="ARBA" id="ARBA00004059"/>
    </source>
</evidence>
<evidence type="ECO:0000256" key="16">
    <source>
        <dbReference type="RuleBase" id="RU364062"/>
    </source>
</evidence>
<feature type="transmembrane region" description="Helical" evidence="16">
    <location>
        <begin position="14"/>
        <end position="36"/>
    </location>
</feature>
<evidence type="ECO:0000256" key="9">
    <source>
        <dbReference type="ARBA" id="ARBA00022957"/>
    </source>
</evidence>
<evidence type="ECO:0000259" key="17">
    <source>
        <dbReference type="Pfam" id="PF00361"/>
    </source>
</evidence>
<dbReference type="InterPro" id="IPR018393">
    <property type="entry name" value="NADHpl_OxRdtase_5_subgr"/>
</dbReference>
<dbReference type="GO" id="GO:0015990">
    <property type="term" value="P:electron transport coupled proton transport"/>
    <property type="evidence" value="ECO:0007669"/>
    <property type="project" value="TreeGrafter"/>
</dbReference>
<evidence type="ECO:0000256" key="6">
    <source>
        <dbReference type="ARBA" id="ARBA00022692"/>
    </source>
</evidence>
<feature type="domain" description="NADH:quinone oxidoreductase/Mrp antiporter transmembrane" evidence="17">
    <location>
        <begin position="148"/>
        <end position="448"/>
    </location>
</feature>
<comment type="subcellular location">
    <subcellularLocation>
        <location evidence="2 16">Plastid</location>
        <location evidence="2 16">Chloroplast thylakoid membrane</location>
        <topology evidence="2 16">Multi-pass membrane protein</topology>
    </subcellularLocation>
</comment>
<comment type="catalytic activity">
    <reaction evidence="14 16">
        <text>a plastoquinone + NADPH + (n+1) H(+)(in) = a plastoquinol + NADP(+) + n H(+)(out)</text>
        <dbReference type="Rhea" id="RHEA:42612"/>
        <dbReference type="Rhea" id="RHEA-COMP:9561"/>
        <dbReference type="Rhea" id="RHEA-COMP:9562"/>
        <dbReference type="ChEBI" id="CHEBI:15378"/>
        <dbReference type="ChEBI" id="CHEBI:17757"/>
        <dbReference type="ChEBI" id="CHEBI:57783"/>
        <dbReference type="ChEBI" id="CHEBI:58349"/>
        <dbReference type="ChEBI" id="CHEBI:62192"/>
    </reaction>
</comment>
<keyword evidence="13 16" id="KW-0472">Membrane</keyword>
<keyword evidence="12 16" id="KW-0520">NAD</keyword>
<evidence type="ECO:0000256" key="15">
    <source>
        <dbReference type="ARBA" id="ARBA00048026"/>
    </source>
</evidence>
<evidence type="ECO:0000259" key="18">
    <source>
        <dbReference type="Pfam" id="PF00662"/>
    </source>
</evidence>
<accession>A0A8A2H8V7</accession>
<feature type="transmembrane region" description="Helical" evidence="16">
    <location>
        <begin position="400"/>
        <end position="419"/>
    </location>
</feature>
<protein>
    <recommendedName>
        <fullName evidence="5 16">NAD(P)H-quinone oxidoreductase subunit 5, chloroplastic</fullName>
        <ecNumber evidence="16">7.1.1.-</ecNumber>
    </recommendedName>
    <alternativeName>
        <fullName evidence="16">NADH-plastoquinone oxidoreductase subunit 5</fullName>
    </alternativeName>
</protein>
<gene>
    <name evidence="16 20" type="primary">ndhF</name>
</gene>
<dbReference type="InterPro" id="IPR001516">
    <property type="entry name" value="Proton_antipo_N"/>
</dbReference>
<keyword evidence="8 16" id="KW-0521">NADP</keyword>
<evidence type="ECO:0000256" key="5">
    <source>
        <dbReference type="ARBA" id="ARBA00018648"/>
    </source>
</evidence>
<reference evidence="20" key="1">
    <citation type="journal article" date="2021" name="Mitochondrial DNA Part B Resour">
        <title>A gene-rich and compact chloroplast genome of the green alga Nephroselmis pyriformis (N.Carter) Ettl 1982 from the shores of Mersin (Eastern Mediterranean Sea).</title>
        <authorList>
            <person name="Gastineau R."/>
            <person name="Konucu M."/>
            <person name="Tekdal D."/>
            <person name="Lemieux C."/>
            <person name="Turmel M."/>
            <person name="Witkowski A."/>
            <person name="Eker-Develi E."/>
        </authorList>
    </citation>
    <scope>NUCLEOTIDE SEQUENCE</scope>
    <source>
        <strain evidence="20">MED1</strain>
    </source>
</reference>
<keyword evidence="10" id="KW-1278">Translocase</keyword>
<dbReference type="GO" id="GO:0008137">
    <property type="term" value="F:NADH dehydrogenase (ubiquinone) activity"/>
    <property type="evidence" value="ECO:0007669"/>
    <property type="project" value="InterPro"/>
</dbReference>
<feature type="transmembrane region" description="Helical" evidence="16">
    <location>
        <begin position="334"/>
        <end position="355"/>
    </location>
</feature>
<evidence type="ECO:0000313" key="20">
    <source>
        <dbReference type="EMBL" id="QSV37315.1"/>
    </source>
</evidence>
<dbReference type="Pfam" id="PF01010">
    <property type="entry name" value="Proton_antipo_C"/>
    <property type="match status" value="1"/>
</dbReference>
<feature type="transmembrane region" description="Helical" evidence="16">
    <location>
        <begin position="439"/>
        <end position="461"/>
    </location>
</feature>
<feature type="transmembrane region" description="Helical" evidence="16">
    <location>
        <begin position="630"/>
        <end position="647"/>
    </location>
</feature>
<dbReference type="GO" id="GO:0003954">
    <property type="term" value="F:NADH dehydrogenase activity"/>
    <property type="evidence" value="ECO:0007669"/>
    <property type="project" value="TreeGrafter"/>
</dbReference>
<feature type="domain" description="NADH-Ubiquinone oxidoreductase (complex I) chain 5 N-terminal" evidence="18">
    <location>
        <begin position="82"/>
        <end position="132"/>
    </location>
</feature>
<geneLocation type="chloroplast" evidence="20"/>
<dbReference type="PRINTS" id="PR01434">
    <property type="entry name" value="NADHDHGNASE5"/>
</dbReference>
<evidence type="ECO:0000256" key="8">
    <source>
        <dbReference type="ARBA" id="ARBA00022857"/>
    </source>
</evidence>
<keyword evidence="6 16" id="KW-0812">Transmembrane</keyword>
<keyword evidence="7 16" id="KW-0874">Quinone</keyword>
<comment type="similarity">
    <text evidence="3 16">Belongs to the complex I subunit 5 family.</text>
</comment>